<evidence type="ECO:0008006" key="3">
    <source>
        <dbReference type="Google" id="ProtNLM"/>
    </source>
</evidence>
<sequence>MKHIILSDYIKVLLNSADWYLERINHKDYDGIDKEAFVVSAIINSWSALEAFINYIASVAKYANRLSQHERTFLNEMKLRIDDNGQFIECREYYPTATKILFLLNRFSSISSKNFKQTKLWENVKISEDLRNNLIHPKESLSSASLNKGKAKLVNDTVKEAIKYLNNKTLKAKSII</sequence>
<proteinExistence type="predicted"/>
<organism evidence="1 2">
    <name type="scientific">Candidatus Falkowbacteria bacterium CG1_02_37_44</name>
    <dbReference type="NCBI Taxonomy" id="1805146"/>
    <lineage>
        <taxon>Bacteria</taxon>
        <taxon>Candidatus Falkowiibacteriota</taxon>
    </lineage>
</organism>
<dbReference type="STRING" id="1805146.AUJ27_00550"/>
<evidence type="ECO:0000313" key="1">
    <source>
        <dbReference type="EMBL" id="OIO08569.1"/>
    </source>
</evidence>
<name>A0A1J4TB47_9BACT</name>
<protein>
    <recommendedName>
        <fullName evidence="3">RiboL-PSP-HEPN domain-containing protein</fullName>
    </recommendedName>
</protein>
<dbReference type="AlphaFoldDB" id="A0A1J4TB47"/>
<comment type="caution">
    <text evidence="1">The sequence shown here is derived from an EMBL/GenBank/DDBJ whole genome shotgun (WGS) entry which is preliminary data.</text>
</comment>
<reference evidence="1 2" key="1">
    <citation type="journal article" date="2016" name="Environ. Microbiol.">
        <title>Genomic resolution of a cold subsurface aquifer community provides metabolic insights for novel microbes adapted to high CO concentrations.</title>
        <authorList>
            <person name="Probst A.J."/>
            <person name="Castelle C.J."/>
            <person name="Singh A."/>
            <person name="Brown C.T."/>
            <person name="Anantharaman K."/>
            <person name="Sharon I."/>
            <person name="Hug L.A."/>
            <person name="Burstein D."/>
            <person name="Emerson J.B."/>
            <person name="Thomas B.C."/>
            <person name="Banfield J.F."/>
        </authorList>
    </citation>
    <scope>NUCLEOTIDE SEQUENCE [LARGE SCALE GENOMIC DNA]</scope>
    <source>
        <strain evidence="1">CG1_02_37_44</strain>
    </source>
</reference>
<accession>A0A1J4TB47</accession>
<evidence type="ECO:0000313" key="2">
    <source>
        <dbReference type="Proteomes" id="UP000183192"/>
    </source>
</evidence>
<gene>
    <name evidence="1" type="ORF">AUJ27_00550</name>
</gene>
<dbReference type="EMBL" id="MNUU01000007">
    <property type="protein sequence ID" value="OIO08569.1"/>
    <property type="molecule type" value="Genomic_DNA"/>
</dbReference>
<dbReference type="Proteomes" id="UP000183192">
    <property type="component" value="Unassembled WGS sequence"/>
</dbReference>